<reference evidence="6" key="1">
    <citation type="submission" date="2016-10" db="EMBL/GenBank/DDBJ databases">
        <title>Sequence of Gallionella enrichment culture.</title>
        <authorList>
            <person name="Poehlein A."/>
            <person name="Muehling M."/>
            <person name="Daniel R."/>
        </authorList>
    </citation>
    <scope>NUCLEOTIDE SEQUENCE</scope>
</reference>
<keyword evidence="3 5" id="KW-1133">Transmembrane helix</keyword>
<feature type="transmembrane region" description="Helical" evidence="5">
    <location>
        <begin position="35"/>
        <end position="56"/>
    </location>
</feature>
<comment type="caution">
    <text evidence="6">The sequence shown here is derived from an EMBL/GenBank/DDBJ whole genome shotgun (WGS) entry which is preliminary data.</text>
</comment>
<protein>
    <submittedName>
        <fullName evidence="6">PQ loop repeat protein</fullName>
    </submittedName>
</protein>
<dbReference type="GO" id="GO:0016020">
    <property type="term" value="C:membrane"/>
    <property type="evidence" value="ECO:0007669"/>
    <property type="project" value="UniProtKB-SubCell"/>
</dbReference>
<keyword evidence="4 5" id="KW-0472">Membrane</keyword>
<accession>A0A1J5RB35</accession>
<gene>
    <name evidence="6" type="ORF">GALL_288560</name>
</gene>
<comment type="subcellular location">
    <subcellularLocation>
        <location evidence="1">Membrane</location>
        <topology evidence="1">Multi-pass membrane protein</topology>
    </subcellularLocation>
</comment>
<dbReference type="EMBL" id="MLJW01000337">
    <property type="protein sequence ID" value="OIQ89247.1"/>
    <property type="molecule type" value="Genomic_DNA"/>
</dbReference>
<dbReference type="NCBIfam" id="NF037968">
    <property type="entry name" value="SemiSWEET_2"/>
    <property type="match status" value="1"/>
</dbReference>
<evidence type="ECO:0000256" key="5">
    <source>
        <dbReference type="SAM" id="Phobius"/>
    </source>
</evidence>
<name>A0A1J5RB35_9ZZZZ</name>
<proteinExistence type="predicted"/>
<dbReference type="InterPro" id="IPR047662">
    <property type="entry name" value="SemiSWEET"/>
</dbReference>
<evidence type="ECO:0000256" key="4">
    <source>
        <dbReference type="ARBA" id="ARBA00023136"/>
    </source>
</evidence>
<dbReference type="Gene3D" id="1.20.1280.290">
    <property type="match status" value="1"/>
</dbReference>
<evidence type="ECO:0000313" key="6">
    <source>
        <dbReference type="EMBL" id="OIQ89247.1"/>
    </source>
</evidence>
<dbReference type="GO" id="GO:0051119">
    <property type="term" value="F:sugar transmembrane transporter activity"/>
    <property type="evidence" value="ECO:0007669"/>
    <property type="project" value="InterPro"/>
</dbReference>
<evidence type="ECO:0000256" key="2">
    <source>
        <dbReference type="ARBA" id="ARBA00022692"/>
    </source>
</evidence>
<evidence type="ECO:0000256" key="1">
    <source>
        <dbReference type="ARBA" id="ARBA00004141"/>
    </source>
</evidence>
<sequence>MTVKDAADAVGALAGLLTTVAFLPQVIKTWKSRSAADLSLGMFAILCAGVALWLLYGLLLGVWPVILANAATLLLAGAILAMKLMRR</sequence>
<evidence type="ECO:0000256" key="3">
    <source>
        <dbReference type="ARBA" id="ARBA00022989"/>
    </source>
</evidence>
<dbReference type="AlphaFoldDB" id="A0A1J5RB35"/>
<feature type="transmembrane region" description="Helical" evidence="5">
    <location>
        <begin position="62"/>
        <end position="82"/>
    </location>
</feature>
<dbReference type="SMART" id="SM00679">
    <property type="entry name" value="CTNS"/>
    <property type="match status" value="1"/>
</dbReference>
<feature type="transmembrane region" description="Helical" evidence="5">
    <location>
        <begin position="6"/>
        <end position="23"/>
    </location>
</feature>
<dbReference type="Pfam" id="PF04193">
    <property type="entry name" value="PQ-loop"/>
    <property type="match status" value="1"/>
</dbReference>
<keyword evidence="2 5" id="KW-0812">Transmembrane</keyword>
<organism evidence="6">
    <name type="scientific">mine drainage metagenome</name>
    <dbReference type="NCBI Taxonomy" id="410659"/>
    <lineage>
        <taxon>unclassified sequences</taxon>
        <taxon>metagenomes</taxon>
        <taxon>ecological metagenomes</taxon>
    </lineage>
</organism>
<dbReference type="InterPro" id="IPR006603">
    <property type="entry name" value="PQ-loop_rpt"/>
</dbReference>